<evidence type="ECO:0000313" key="4">
    <source>
        <dbReference type="EMBL" id="JAT29959.1"/>
    </source>
</evidence>
<dbReference type="InterPro" id="IPR028227">
    <property type="entry name" value="UPF0449"/>
</dbReference>
<dbReference type="AlphaFoldDB" id="A0A1B6M1Y7"/>
<comment type="similarity">
    <text evidence="1">Belongs to the UPF0449 family.</text>
</comment>
<evidence type="ECO:0000256" key="1">
    <source>
        <dbReference type="ARBA" id="ARBA00006137"/>
    </source>
</evidence>
<dbReference type="PANTHER" id="PTHR34766">
    <property type="entry name" value="UPF0449 PROTEIN C19ORF25"/>
    <property type="match status" value="1"/>
</dbReference>
<dbReference type="PANTHER" id="PTHR34766:SF1">
    <property type="entry name" value="UPF0449 PROTEIN C19ORF25"/>
    <property type="match status" value="1"/>
</dbReference>
<accession>A0A1B6M1Y7</accession>
<dbReference type="EMBL" id="GEBQ01010018">
    <property type="protein sequence ID" value="JAT29959.1"/>
    <property type="molecule type" value="Transcribed_RNA"/>
</dbReference>
<name>A0A1B6M1Y7_9HEMI</name>
<proteinExistence type="inferred from homology"/>
<evidence type="ECO:0000256" key="2">
    <source>
        <dbReference type="SAM" id="Coils"/>
    </source>
</evidence>
<dbReference type="EMBL" id="GEBQ01015050">
    <property type="protein sequence ID" value="JAT24927.1"/>
    <property type="molecule type" value="Transcribed_RNA"/>
</dbReference>
<gene>
    <name evidence="4" type="ORF">g.12181</name>
    <name evidence="3" type="ORF">g.12182</name>
</gene>
<reference evidence="4" key="1">
    <citation type="submission" date="2015-11" db="EMBL/GenBank/DDBJ databases">
        <title>De novo transcriptome assembly of four potential Pierce s Disease insect vectors from Arizona vineyards.</title>
        <authorList>
            <person name="Tassone E.E."/>
        </authorList>
    </citation>
    <scope>NUCLEOTIDE SEQUENCE</scope>
</reference>
<dbReference type="Pfam" id="PF15136">
    <property type="entry name" value="UPF0449"/>
    <property type="match status" value="1"/>
</dbReference>
<keyword evidence="2" id="KW-0175">Coiled coil</keyword>
<protein>
    <submittedName>
        <fullName evidence="4">Uncharacterized protein</fullName>
    </submittedName>
</protein>
<feature type="coiled-coil region" evidence="2">
    <location>
        <begin position="65"/>
        <end position="92"/>
    </location>
</feature>
<organism evidence="4">
    <name type="scientific">Graphocephala atropunctata</name>
    <dbReference type="NCBI Taxonomy" id="36148"/>
    <lineage>
        <taxon>Eukaryota</taxon>
        <taxon>Metazoa</taxon>
        <taxon>Ecdysozoa</taxon>
        <taxon>Arthropoda</taxon>
        <taxon>Hexapoda</taxon>
        <taxon>Insecta</taxon>
        <taxon>Pterygota</taxon>
        <taxon>Neoptera</taxon>
        <taxon>Paraneoptera</taxon>
        <taxon>Hemiptera</taxon>
        <taxon>Auchenorrhyncha</taxon>
        <taxon>Membracoidea</taxon>
        <taxon>Cicadellidae</taxon>
        <taxon>Cicadellinae</taxon>
        <taxon>Cicadellini</taxon>
        <taxon>Graphocephala</taxon>
    </lineage>
</organism>
<sequence>MFKKKSDLSLPPLPKPPTTEQMIEDINAADVNDAVFLEGSCKRMFDERRKTDVQFETVKEYIGANHNLHDMIKETEEKLTRLQNSRDELCQMTERIKNRAGGVLN</sequence>
<evidence type="ECO:0000313" key="3">
    <source>
        <dbReference type="EMBL" id="JAT24927.1"/>
    </source>
</evidence>